<feature type="non-terminal residue" evidence="2">
    <location>
        <position position="1"/>
    </location>
</feature>
<proteinExistence type="predicted"/>
<sequence>RTRTKQRSCLSSTGEVIPQTQTKAPLSAWDTSTHGDKKISKVNGPVNKKSPLCQTGARSLHGIYSWHAVHVAKLSNPGITRGSRSFPGATLRRLLPLLSARQKGHPLCSGYATCSADSRDTGRTGI</sequence>
<name>A0ABN9HR90_9NEOB</name>
<evidence type="ECO:0000313" key="2">
    <source>
        <dbReference type="EMBL" id="CAI9621993.1"/>
    </source>
</evidence>
<organism evidence="2 3">
    <name type="scientific">Staurois parvus</name>
    <dbReference type="NCBI Taxonomy" id="386267"/>
    <lineage>
        <taxon>Eukaryota</taxon>
        <taxon>Metazoa</taxon>
        <taxon>Chordata</taxon>
        <taxon>Craniata</taxon>
        <taxon>Vertebrata</taxon>
        <taxon>Euteleostomi</taxon>
        <taxon>Amphibia</taxon>
        <taxon>Batrachia</taxon>
        <taxon>Anura</taxon>
        <taxon>Neobatrachia</taxon>
        <taxon>Ranoidea</taxon>
        <taxon>Ranidae</taxon>
        <taxon>Staurois</taxon>
    </lineage>
</organism>
<reference evidence="2" key="1">
    <citation type="submission" date="2023-05" db="EMBL/GenBank/DDBJ databases">
        <authorList>
            <person name="Stuckert A."/>
        </authorList>
    </citation>
    <scope>NUCLEOTIDE SEQUENCE</scope>
</reference>
<feature type="region of interest" description="Disordered" evidence="1">
    <location>
        <begin position="1"/>
        <end position="50"/>
    </location>
</feature>
<dbReference type="EMBL" id="CATNWA010021258">
    <property type="protein sequence ID" value="CAI9621993.1"/>
    <property type="molecule type" value="Genomic_DNA"/>
</dbReference>
<protein>
    <submittedName>
        <fullName evidence="2">Uncharacterized protein</fullName>
    </submittedName>
</protein>
<evidence type="ECO:0000313" key="3">
    <source>
        <dbReference type="Proteomes" id="UP001162483"/>
    </source>
</evidence>
<accession>A0ABN9HR90</accession>
<feature type="non-terminal residue" evidence="2">
    <location>
        <position position="126"/>
    </location>
</feature>
<dbReference type="Proteomes" id="UP001162483">
    <property type="component" value="Unassembled WGS sequence"/>
</dbReference>
<gene>
    <name evidence="2" type="ORF">SPARVUS_LOCUS16218021</name>
</gene>
<keyword evidence="3" id="KW-1185">Reference proteome</keyword>
<evidence type="ECO:0000256" key="1">
    <source>
        <dbReference type="SAM" id="MobiDB-lite"/>
    </source>
</evidence>
<feature type="compositionally biased region" description="Polar residues" evidence="1">
    <location>
        <begin position="7"/>
        <end position="32"/>
    </location>
</feature>
<comment type="caution">
    <text evidence="2">The sequence shown here is derived from an EMBL/GenBank/DDBJ whole genome shotgun (WGS) entry which is preliminary data.</text>
</comment>